<dbReference type="Proteomes" id="UP000236959">
    <property type="component" value="Unassembled WGS sequence"/>
</dbReference>
<dbReference type="Gene3D" id="3.60.10.10">
    <property type="entry name" value="Endonuclease/exonuclease/phosphatase"/>
    <property type="match status" value="1"/>
</dbReference>
<evidence type="ECO:0000259" key="2">
    <source>
        <dbReference type="Pfam" id="PF03372"/>
    </source>
</evidence>
<dbReference type="GO" id="GO:0004527">
    <property type="term" value="F:exonuclease activity"/>
    <property type="evidence" value="ECO:0007669"/>
    <property type="project" value="UniProtKB-KW"/>
</dbReference>
<name>A0A2S3UQ09_9HYPH</name>
<evidence type="ECO:0000313" key="3">
    <source>
        <dbReference type="EMBL" id="POF29764.1"/>
    </source>
</evidence>
<feature type="transmembrane region" description="Helical" evidence="1">
    <location>
        <begin position="74"/>
        <end position="95"/>
    </location>
</feature>
<feature type="transmembrane region" description="Helical" evidence="1">
    <location>
        <begin position="43"/>
        <end position="62"/>
    </location>
</feature>
<dbReference type="InterPro" id="IPR005135">
    <property type="entry name" value="Endo/exonuclease/phosphatase"/>
</dbReference>
<organism evidence="3 4">
    <name type="scientific">Roseibium marinum</name>
    <dbReference type="NCBI Taxonomy" id="281252"/>
    <lineage>
        <taxon>Bacteria</taxon>
        <taxon>Pseudomonadati</taxon>
        <taxon>Pseudomonadota</taxon>
        <taxon>Alphaproteobacteria</taxon>
        <taxon>Hyphomicrobiales</taxon>
        <taxon>Stappiaceae</taxon>
        <taxon>Roseibium</taxon>
    </lineage>
</organism>
<sequence length="358" mass="39034">MIRTLLSLIGWCGCLGALAVSALGLSNFAAPDFWLADNMSFFLRQFLAAGLLGCLGGALGFFVRHRFALLYKTVWFLAVLALIGLAGLAGARTLANTVEPAPLQAGSVPLKVVSINLEHLFLGDRALQAFLEKEMADIVVLQETLWGLQEQRWQRLGLSVGSAGEHGFPPYLKVGELGGLAIYSRFPVLDETTTVIQGELPPGANVYYNADRELFSLKLETGAGPLNLVAIHPDSPRTESRWLNKRHYFEEADKLISGLKAANDGPVLAIGDWNSSPWSARFQQTLTTTGLKTAYPDRWPQTTRFFFDYRLHWLLGAPVDQFAVSDDMQVLSVSIGPDIGSDHLPLIVELGLAKPGGN</sequence>
<keyword evidence="3" id="KW-0540">Nuclease</keyword>
<accession>A0A2S3UQ09</accession>
<dbReference type="EMBL" id="PPCN01000008">
    <property type="protein sequence ID" value="POF29764.1"/>
    <property type="molecule type" value="Genomic_DNA"/>
</dbReference>
<dbReference type="SUPFAM" id="SSF56219">
    <property type="entry name" value="DNase I-like"/>
    <property type="match status" value="1"/>
</dbReference>
<keyword evidence="3" id="KW-0378">Hydrolase</keyword>
<evidence type="ECO:0000313" key="4">
    <source>
        <dbReference type="Proteomes" id="UP000236959"/>
    </source>
</evidence>
<keyword evidence="1" id="KW-1133">Transmembrane helix</keyword>
<keyword evidence="3" id="KW-0269">Exonuclease</keyword>
<dbReference type="InterPro" id="IPR036691">
    <property type="entry name" value="Endo/exonu/phosph_ase_sf"/>
</dbReference>
<keyword evidence="1" id="KW-0472">Membrane</keyword>
<reference evidence="3 4" key="1">
    <citation type="submission" date="2018-01" db="EMBL/GenBank/DDBJ databases">
        <title>Genomic Encyclopedia of Archaeal and Bacterial Type Strains, Phase II (KMG-II): from individual species to whole genera.</title>
        <authorList>
            <person name="Goeker M."/>
        </authorList>
    </citation>
    <scope>NUCLEOTIDE SEQUENCE [LARGE SCALE GENOMIC DNA]</scope>
    <source>
        <strain evidence="3 4">DSM 17023</strain>
    </source>
</reference>
<comment type="caution">
    <text evidence="3">The sequence shown here is derived from an EMBL/GenBank/DDBJ whole genome shotgun (WGS) entry which is preliminary data.</text>
</comment>
<protein>
    <submittedName>
        <fullName evidence="3">Endonuclease/exonuclease/phosphatase (EEP) superfamily protein YafD</fullName>
    </submittedName>
</protein>
<feature type="domain" description="Endonuclease/exonuclease/phosphatase" evidence="2">
    <location>
        <begin position="123"/>
        <end position="343"/>
    </location>
</feature>
<dbReference type="GO" id="GO:0004519">
    <property type="term" value="F:endonuclease activity"/>
    <property type="evidence" value="ECO:0007669"/>
    <property type="project" value="UniProtKB-KW"/>
</dbReference>
<dbReference type="AlphaFoldDB" id="A0A2S3UQ09"/>
<proteinExistence type="predicted"/>
<evidence type="ECO:0000256" key="1">
    <source>
        <dbReference type="SAM" id="Phobius"/>
    </source>
</evidence>
<dbReference type="Pfam" id="PF03372">
    <property type="entry name" value="Exo_endo_phos"/>
    <property type="match status" value="1"/>
</dbReference>
<keyword evidence="1" id="KW-0812">Transmembrane</keyword>
<gene>
    <name evidence="3" type="ORF">CLV41_108189</name>
</gene>
<dbReference type="RefSeq" id="WP_208987582.1">
    <property type="nucleotide sequence ID" value="NZ_PPCN01000008.1"/>
</dbReference>
<keyword evidence="4" id="KW-1185">Reference proteome</keyword>
<keyword evidence="3" id="KW-0255">Endonuclease</keyword>